<dbReference type="OrthoDB" id="9811121at2"/>
<dbReference type="PROSITE" id="PS50263">
    <property type="entry name" value="CN_HYDROLASE"/>
    <property type="match status" value="1"/>
</dbReference>
<organism evidence="3 4">
    <name type="scientific">Macrococcus hajekii</name>
    <dbReference type="NCBI Taxonomy" id="198482"/>
    <lineage>
        <taxon>Bacteria</taxon>
        <taxon>Bacillati</taxon>
        <taxon>Bacillota</taxon>
        <taxon>Bacilli</taxon>
        <taxon>Bacillales</taxon>
        <taxon>Staphylococcaceae</taxon>
        <taxon>Macrococcus</taxon>
    </lineage>
</organism>
<keyword evidence="4" id="KW-1185">Reference proteome</keyword>
<dbReference type="SUPFAM" id="SSF56317">
    <property type="entry name" value="Carbon-nitrogen hydrolase"/>
    <property type="match status" value="1"/>
</dbReference>
<dbReference type="Proteomes" id="UP000295328">
    <property type="component" value="Unassembled WGS sequence"/>
</dbReference>
<comment type="caution">
    <text evidence="3">The sequence shown here is derived from an EMBL/GenBank/DDBJ whole genome shotgun (WGS) entry which is preliminary data.</text>
</comment>
<dbReference type="Pfam" id="PF00795">
    <property type="entry name" value="CN_hydrolase"/>
    <property type="match status" value="1"/>
</dbReference>
<dbReference type="CDD" id="cd07583">
    <property type="entry name" value="nitrilase_5"/>
    <property type="match status" value="1"/>
</dbReference>
<reference evidence="3 4" key="1">
    <citation type="submission" date="2019-01" db="EMBL/GenBank/DDBJ databases">
        <title>Draft genome sequences of the type strains of six Macrococcus species.</title>
        <authorList>
            <person name="Mazhar S."/>
            <person name="Altermann E."/>
            <person name="Hill C."/>
            <person name="Mcauliffe O."/>
        </authorList>
    </citation>
    <scope>NUCLEOTIDE SEQUENCE [LARGE SCALE GENOMIC DNA]</scope>
    <source>
        <strain evidence="3 4">CCM4809</strain>
    </source>
</reference>
<evidence type="ECO:0000256" key="1">
    <source>
        <dbReference type="ARBA" id="ARBA00010613"/>
    </source>
</evidence>
<dbReference type="AlphaFoldDB" id="A0A4V6PPN3"/>
<keyword evidence="3" id="KW-0378">Hydrolase</keyword>
<dbReference type="PANTHER" id="PTHR23088:SF27">
    <property type="entry name" value="DEAMINATED GLUTATHIONE AMIDASE"/>
    <property type="match status" value="1"/>
</dbReference>
<dbReference type="EMBL" id="SCWE01000004">
    <property type="protein sequence ID" value="TDM01334.1"/>
    <property type="molecule type" value="Genomic_DNA"/>
</dbReference>
<proteinExistence type="inferred from homology"/>
<name>A0A4V6PPN3_9STAP</name>
<evidence type="ECO:0000259" key="2">
    <source>
        <dbReference type="PROSITE" id="PS50263"/>
    </source>
</evidence>
<evidence type="ECO:0000313" key="4">
    <source>
        <dbReference type="Proteomes" id="UP000295328"/>
    </source>
</evidence>
<evidence type="ECO:0000313" key="3">
    <source>
        <dbReference type="EMBL" id="TDM01334.1"/>
    </source>
</evidence>
<feature type="domain" description="CN hydrolase" evidence="2">
    <location>
        <begin position="1"/>
        <end position="235"/>
    </location>
</feature>
<dbReference type="InterPro" id="IPR003010">
    <property type="entry name" value="C-N_Hydrolase"/>
</dbReference>
<dbReference type="PROSITE" id="PS01227">
    <property type="entry name" value="UPF0012"/>
    <property type="match status" value="1"/>
</dbReference>
<dbReference type="InterPro" id="IPR036526">
    <property type="entry name" value="C-N_Hydrolase_sf"/>
</dbReference>
<sequence length="256" mass="29147">MRIALYQMEVVPGNPHRAMEKIEAWIKTLSQIDIVVLPEMWNTSYTLTRLHELTDDEGEREIRFLQKMAKQHALHIVGGSIAVKSNGQHYNRSIIIDQQGEIIYQYDKIHLVPMLNEPDYLAAGHQFSTFELMNEKMGIIICYDLRFPELSRHLALDGAEIIYVVAEWPMERMAHFMALLKARAVENQCYIVACNTVGECEGTQFGGGSMIIDPGGEVLAQADAHEETVIVQVDIKQSEAIRQAIPVFKSRRTDLY</sequence>
<comment type="similarity">
    <text evidence="1">Belongs to the carbon-nitrogen hydrolase superfamily. NIT1/NIT2 family.</text>
</comment>
<protein>
    <submittedName>
        <fullName evidence="3">Carbon-nitrogen family hydrolase</fullName>
    </submittedName>
</protein>
<gene>
    <name evidence="3" type="ORF">ERX37_09485</name>
</gene>
<dbReference type="InterPro" id="IPR001110">
    <property type="entry name" value="UPF0012_CS"/>
</dbReference>
<accession>A0A4V6PPN3</accession>
<dbReference type="RefSeq" id="WP_133430437.1">
    <property type="nucleotide sequence ID" value="NZ_BMCC01000004.1"/>
</dbReference>
<dbReference type="PANTHER" id="PTHR23088">
    <property type="entry name" value="NITRILASE-RELATED"/>
    <property type="match status" value="1"/>
</dbReference>
<dbReference type="Gene3D" id="3.60.110.10">
    <property type="entry name" value="Carbon-nitrogen hydrolase"/>
    <property type="match status" value="1"/>
</dbReference>
<dbReference type="GO" id="GO:0016787">
    <property type="term" value="F:hydrolase activity"/>
    <property type="evidence" value="ECO:0007669"/>
    <property type="project" value="UniProtKB-KW"/>
</dbReference>